<accession>A0A0R1WJE5</accession>
<sequence>MKAEDDIFKNMKKLQDLKFSIYELSNRRVDFHSFDILTLQHLPNPIQLDDEFKSLKKDHTIEQIAWSIIKKYDL</sequence>
<dbReference type="AlphaFoldDB" id="A0A0R1WJE5"/>
<dbReference type="PATRIC" id="fig|1423774.3.peg.2436"/>
<comment type="caution">
    <text evidence="1">The sequence shown here is derived from an EMBL/GenBank/DDBJ whole genome shotgun (WGS) entry which is preliminary data.</text>
</comment>
<name>A0A0R1WJE5_9LACO</name>
<evidence type="ECO:0000313" key="1">
    <source>
        <dbReference type="EMBL" id="KRM17825.1"/>
    </source>
</evidence>
<dbReference type="EMBL" id="AZFV01000006">
    <property type="protein sequence ID" value="KRM17825.1"/>
    <property type="molecule type" value="Genomic_DNA"/>
</dbReference>
<gene>
    <name evidence="1" type="ORF">FD31_GL002345</name>
</gene>
<reference evidence="1 2" key="1">
    <citation type="journal article" date="2015" name="Genome Announc.">
        <title>Expanding the biotechnology potential of lactobacilli through comparative genomics of 213 strains and associated genera.</title>
        <authorList>
            <person name="Sun Z."/>
            <person name="Harris H.M."/>
            <person name="McCann A."/>
            <person name="Guo C."/>
            <person name="Argimon S."/>
            <person name="Zhang W."/>
            <person name="Yang X."/>
            <person name="Jeffery I.B."/>
            <person name="Cooney J.C."/>
            <person name="Kagawa T.F."/>
            <person name="Liu W."/>
            <person name="Song Y."/>
            <person name="Salvetti E."/>
            <person name="Wrobel A."/>
            <person name="Rasinkangas P."/>
            <person name="Parkhill J."/>
            <person name="Rea M.C."/>
            <person name="O'Sullivan O."/>
            <person name="Ritari J."/>
            <person name="Douillard F.P."/>
            <person name="Paul Ross R."/>
            <person name="Yang R."/>
            <person name="Briner A.E."/>
            <person name="Felis G.E."/>
            <person name="de Vos W.M."/>
            <person name="Barrangou R."/>
            <person name="Klaenhammer T.R."/>
            <person name="Caufield P.W."/>
            <person name="Cui Y."/>
            <person name="Zhang H."/>
            <person name="O'Toole P.W."/>
        </authorList>
    </citation>
    <scope>NUCLEOTIDE SEQUENCE [LARGE SCALE GENOMIC DNA]</scope>
    <source>
        <strain evidence="1 2">DSM 16982</strain>
    </source>
</reference>
<organism evidence="1 2">
    <name type="scientific">Companilactobacillus nantensis DSM 16982</name>
    <dbReference type="NCBI Taxonomy" id="1423774"/>
    <lineage>
        <taxon>Bacteria</taxon>
        <taxon>Bacillati</taxon>
        <taxon>Bacillota</taxon>
        <taxon>Bacilli</taxon>
        <taxon>Lactobacillales</taxon>
        <taxon>Lactobacillaceae</taxon>
        <taxon>Companilactobacillus</taxon>
    </lineage>
</organism>
<proteinExistence type="predicted"/>
<keyword evidence="2" id="KW-1185">Reference proteome</keyword>
<dbReference type="Proteomes" id="UP000051302">
    <property type="component" value="Unassembled WGS sequence"/>
</dbReference>
<dbReference type="RefSeq" id="WP_057891451.1">
    <property type="nucleotide sequence ID" value="NZ_AZFV01000006.1"/>
</dbReference>
<evidence type="ECO:0000313" key="2">
    <source>
        <dbReference type="Proteomes" id="UP000051302"/>
    </source>
</evidence>
<protein>
    <submittedName>
        <fullName evidence="1">Uncharacterized protein</fullName>
    </submittedName>
</protein>